<name>A0A132MW05_9ACTN</name>
<reference evidence="3" key="1">
    <citation type="submission" date="2015-04" db="EMBL/GenBank/DDBJ databases">
        <title>Physiological reanalysis, assessment of diazotrophy, and genome sequences of multiple isolates of Streptomyces thermoautotrophicus.</title>
        <authorList>
            <person name="MacKellar D.C."/>
            <person name="Lieber L."/>
            <person name="Norman J."/>
            <person name="Bolger A."/>
            <person name="Tobin C."/>
            <person name="Murray J.W."/>
            <person name="Chang R."/>
            <person name="Ford T."/>
            <person name="Nguyen P.Q."/>
            <person name="Woodward J."/>
            <person name="Permingeat H."/>
            <person name="Joshi N.S."/>
            <person name="Silver P.A."/>
            <person name="Usadel B."/>
            <person name="Rutherford A.W."/>
            <person name="Friesen M."/>
            <person name="Prell J."/>
        </authorList>
    </citation>
    <scope>NUCLEOTIDE SEQUENCE [LARGE SCALE GENOMIC DNA]</scope>
    <source>
        <strain evidence="3">H1</strain>
    </source>
</reference>
<feature type="region of interest" description="Disordered" evidence="1">
    <location>
        <begin position="1"/>
        <end position="23"/>
    </location>
</feature>
<organism evidence="2 3">
    <name type="scientific">Carbonactinospora thermoautotrophica</name>
    <dbReference type="NCBI Taxonomy" id="1469144"/>
    <lineage>
        <taxon>Bacteria</taxon>
        <taxon>Bacillati</taxon>
        <taxon>Actinomycetota</taxon>
        <taxon>Actinomycetes</taxon>
        <taxon>Kitasatosporales</taxon>
        <taxon>Carbonactinosporaceae</taxon>
        <taxon>Carbonactinospora</taxon>
    </lineage>
</organism>
<dbReference type="EMBL" id="LAXD01000001">
    <property type="protein sequence ID" value="KWX01994.1"/>
    <property type="molecule type" value="Genomic_DNA"/>
</dbReference>
<dbReference type="PATRIC" id="fig|1469144.10.peg.3271"/>
<dbReference type="STRING" id="1469144.LI90_3029"/>
<keyword evidence="3" id="KW-1185">Reference proteome</keyword>
<evidence type="ECO:0000256" key="1">
    <source>
        <dbReference type="SAM" id="MobiDB-lite"/>
    </source>
</evidence>
<sequence length="39" mass="4234">MSSDKCPDCGNSRRHPSGGVEEPCPHCTPVYGQWASVEE</sequence>
<evidence type="ECO:0000313" key="3">
    <source>
        <dbReference type="Proteomes" id="UP000070188"/>
    </source>
</evidence>
<dbReference type="AlphaFoldDB" id="A0A132MW05"/>
<protein>
    <submittedName>
        <fullName evidence="2">Uncharacterized protein</fullName>
    </submittedName>
</protein>
<evidence type="ECO:0000313" key="2">
    <source>
        <dbReference type="EMBL" id="KWX01994.1"/>
    </source>
</evidence>
<accession>A0A132MW05</accession>
<gene>
    <name evidence="2" type="ORF">LI90_3029</name>
</gene>
<comment type="caution">
    <text evidence="2">The sequence shown here is derived from an EMBL/GenBank/DDBJ whole genome shotgun (WGS) entry which is preliminary data.</text>
</comment>
<proteinExistence type="predicted"/>
<dbReference type="Proteomes" id="UP000070188">
    <property type="component" value="Unassembled WGS sequence"/>
</dbReference>